<feature type="domain" description="LPS-assembly protein LptD central" evidence="2">
    <location>
        <begin position="216"/>
        <end position="688"/>
    </location>
</feature>
<dbReference type="PANTHER" id="PTHR30189">
    <property type="entry name" value="LPS-ASSEMBLY PROTEIN"/>
    <property type="match status" value="1"/>
</dbReference>
<name>A0A5M6CPF3_9BACT</name>
<dbReference type="InterPro" id="IPR045659">
    <property type="entry name" value="LptD_2"/>
</dbReference>
<comment type="caution">
    <text evidence="3">The sequence shown here is derived from an EMBL/GenBank/DDBJ whole genome shotgun (WGS) entry which is preliminary data.</text>
</comment>
<gene>
    <name evidence="3" type="ORF">F0919_04955</name>
</gene>
<feature type="compositionally biased region" description="Low complexity" evidence="1">
    <location>
        <begin position="26"/>
        <end position="38"/>
    </location>
</feature>
<dbReference type="GO" id="GO:0009279">
    <property type="term" value="C:cell outer membrane"/>
    <property type="evidence" value="ECO:0007669"/>
    <property type="project" value="TreeGrafter"/>
</dbReference>
<dbReference type="GO" id="GO:1990351">
    <property type="term" value="C:transporter complex"/>
    <property type="evidence" value="ECO:0007669"/>
    <property type="project" value="TreeGrafter"/>
</dbReference>
<evidence type="ECO:0000313" key="4">
    <source>
        <dbReference type="Proteomes" id="UP000323632"/>
    </source>
</evidence>
<evidence type="ECO:0000313" key="3">
    <source>
        <dbReference type="EMBL" id="KAA5537024.1"/>
    </source>
</evidence>
<organism evidence="3 4">
    <name type="scientific">Taibaiella lutea</name>
    <dbReference type="NCBI Taxonomy" id="2608001"/>
    <lineage>
        <taxon>Bacteria</taxon>
        <taxon>Pseudomonadati</taxon>
        <taxon>Bacteroidota</taxon>
        <taxon>Chitinophagia</taxon>
        <taxon>Chitinophagales</taxon>
        <taxon>Chitinophagaceae</taxon>
        <taxon>Taibaiella</taxon>
    </lineage>
</organism>
<dbReference type="EMBL" id="VWSH01000001">
    <property type="protein sequence ID" value="KAA5537024.1"/>
    <property type="molecule type" value="Genomic_DNA"/>
</dbReference>
<evidence type="ECO:0000259" key="2">
    <source>
        <dbReference type="Pfam" id="PF19838"/>
    </source>
</evidence>
<protein>
    <recommendedName>
        <fullName evidence="2">LPS-assembly protein LptD central domain-containing protein</fullName>
    </recommendedName>
</protein>
<dbReference type="Pfam" id="PF19838">
    <property type="entry name" value="LptD_2"/>
    <property type="match status" value="1"/>
</dbReference>
<accession>A0A5M6CPF3</accession>
<evidence type="ECO:0000256" key="1">
    <source>
        <dbReference type="SAM" id="MobiDB-lite"/>
    </source>
</evidence>
<dbReference type="PANTHER" id="PTHR30189:SF1">
    <property type="entry name" value="LPS-ASSEMBLY PROTEIN LPTD"/>
    <property type="match status" value="1"/>
</dbReference>
<dbReference type="InterPro" id="IPR050218">
    <property type="entry name" value="LptD"/>
</dbReference>
<proteinExistence type="predicted"/>
<feature type="region of interest" description="Disordered" evidence="1">
    <location>
        <begin position="1"/>
        <end position="51"/>
    </location>
</feature>
<keyword evidence="4" id="KW-1185">Reference proteome</keyword>
<reference evidence="3 4" key="1">
    <citation type="submission" date="2019-09" db="EMBL/GenBank/DDBJ databases">
        <title>Genome sequence and assembly of Taibaiella sp.</title>
        <authorList>
            <person name="Chhetri G."/>
        </authorList>
    </citation>
    <scope>NUCLEOTIDE SEQUENCE [LARGE SCALE GENOMIC DNA]</scope>
    <source>
        <strain evidence="3 4">KVB11</strain>
    </source>
</reference>
<dbReference type="Proteomes" id="UP000323632">
    <property type="component" value="Unassembled WGS sequence"/>
</dbReference>
<dbReference type="AlphaFoldDB" id="A0A5M6CPF3"/>
<sequence length="878" mass="98288">MNTNLHAQEQKEHRDSVNIPDKGITLSGDSLSLGNLDGVPKDSTNTPKEASVEAKEKELGIKIAKDALPSVVNTTAKDSAVLNVKDKIFYLYGDAKANYEDLEIKSGVLVFYQKENMLWAIPVLDTAGKKISVQEFKQGDQIFTYDTLRYNFQSKRAIVRNAHSKYGDGYVISQQVKRNADGSIFGYKSVYTTCDLDHPHFGIQAKRIKVIPDRVIASGPANLEVMDIPTPLFFPFGMFPIKQGQHSGFILPTYNLDNYKGIGLQNLGYYFAISDHLGWATYVDFFSKGSWASRNNVQYANRYHYNGNFQINYSYTTAGSTSYGESQPGGTRDFNVVWSHAVDPKATPNTTFGASVNFGTSSYNRINQVDYLSKVQNSYASSISYGKTWQDKPYSLTVAARHSQNTNSGALSITLPSVNFNLGQFSPFQRKVMTGTPRWYEKITVSYAVSGINEYNTYDSLFSLNNIKFKDMDNAINHTASISATYNLFRFFNWNISIPYTEYWNTKQLYLYPQPDRSVDSVLKTGFFTSRSTSVSTGISTRIYGMKMFKSGKIAGIRHVMTPRIGLSYTPGYKHAPFNYLYQTQDFYDRTTYSSPYAFSPLGGPPVTPDPAGSITFGLDNNLQVKVRNKDTAGNASTKNVSLIDNFSINGFYNMFADSCNLSNINMSFSTNILNTINISASALFTPYVYVGGRQTKQYLLGAGRGLAQINSANLSFSMSFQGDKKNEQEQEDAKKNSDEVNRLLSNGGYNNYYDFNIPWNLSITGGLSVVRRYDATIATSTSSIMTPTPNLIFRGGFNLTERWKVTADFPLQFQEFKKVSIPGANLAISRDLHCWQMSLNLVPFGTYRSFSFLLQVKSAMLQDLKLTRKTSISPLSY</sequence>
<dbReference type="RefSeq" id="WP_150031600.1">
    <property type="nucleotide sequence ID" value="NZ_VWSH01000001.1"/>
</dbReference>